<dbReference type="EMBL" id="JABXXR010000266">
    <property type="protein sequence ID" value="NVN42086.1"/>
    <property type="molecule type" value="Genomic_DNA"/>
</dbReference>
<accession>A0A850PIN5</accession>
<comment type="caution">
    <text evidence="1">The sequence shown here is derived from an EMBL/GenBank/DDBJ whole genome shotgun (WGS) entry which is preliminary data.</text>
</comment>
<gene>
    <name evidence="1" type="ORF">HUK82_16190</name>
</gene>
<keyword evidence="2" id="KW-1185">Reference proteome</keyword>
<dbReference type="AlphaFoldDB" id="A0A850PIN5"/>
<sequence length="78" mass="8592">MGALAPIIRVACSPGEARIAVMRGERLVDFALWRPGEADPVGTWYRGRLTRFMPALGAWFVALPDTRSGLLPARRQQA</sequence>
<evidence type="ECO:0000313" key="2">
    <source>
        <dbReference type="Proteomes" id="UP000585665"/>
    </source>
</evidence>
<organism evidence="1 2">
    <name type="scientific">Ameyamaea chiangmaiensis</name>
    <dbReference type="NCBI Taxonomy" id="442969"/>
    <lineage>
        <taxon>Bacteria</taxon>
        <taxon>Pseudomonadati</taxon>
        <taxon>Pseudomonadota</taxon>
        <taxon>Alphaproteobacteria</taxon>
        <taxon>Acetobacterales</taxon>
        <taxon>Acetobacteraceae</taxon>
        <taxon>Ameyamaea</taxon>
    </lineage>
</organism>
<reference evidence="1 2" key="1">
    <citation type="submission" date="2020-06" db="EMBL/GenBank/DDBJ databases">
        <title>Description of novel acetic acid bacteria.</title>
        <authorList>
            <person name="Sombolestani A."/>
        </authorList>
    </citation>
    <scope>NUCLEOTIDE SEQUENCE [LARGE SCALE GENOMIC DNA]</scope>
    <source>
        <strain evidence="1 2">LMG 27010</strain>
    </source>
</reference>
<proteinExistence type="predicted"/>
<feature type="non-terminal residue" evidence="1">
    <location>
        <position position="78"/>
    </location>
</feature>
<protein>
    <submittedName>
        <fullName evidence="1">Ribonuclease E/G</fullName>
    </submittedName>
</protein>
<dbReference type="Proteomes" id="UP000585665">
    <property type="component" value="Unassembled WGS sequence"/>
</dbReference>
<name>A0A850PIN5_9PROT</name>
<evidence type="ECO:0000313" key="1">
    <source>
        <dbReference type="EMBL" id="NVN42086.1"/>
    </source>
</evidence>